<name>A0A433QSU4_9FUNG</name>
<dbReference type="Proteomes" id="UP000274822">
    <property type="component" value="Unassembled WGS sequence"/>
</dbReference>
<keyword evidence="2" id="KW-1185">Reference proteome</keyword>
<organism evidence="1 2">
    <name type="scientific">Jimgerdemannia flammicorona</name>
    <dbReference type="NCBI Taxonomy" id="994334"/>
    <lineage>
        <taxon>Eukaryota</taxon>
        <taxon>Fungi</taxon>
        <taxon>Fungi incertae sedis</taxon>
        <taxon>Mucoromycota</taxon>
        <taxon>Mucoromycotina</taxon>
        <taxon>Endogonomycetes</taxon>
        <taxon>Endogonales</taxon>
        <taxon>Endogonaceae</taxon>
        <taxon>Jimgerdemannia</taxon>
    </lineage>
</organism>
<reference evidence="1 2" key="1">
    <citation type="journal article" date="2018" name="New Phytol.">
        <title>Phylogenomics of Endogonaceae and evolution of mycorrhizas within Mucoromycota.</title>
        <authorList>
            <person name="Chang Y."/>
            <person name="Desiro A."/>
            <person name="Na H."/>
            <person name="Sandor L."/>
            <person name="Lipzen A."/>
            <person name="Clum A."/>
            <person name="Barry K."/>
            <person name="Grigoriev I.V."/>
            <person name="Martin F.M."/>
            <person name="Stajich J.E."/>
            <person name="Smith M.E."/>
            <person name="Bonito G."/>
            <person name="Spatafora J.W."/>
        </authorList>
    </citation>
    <scope>NUCLEOTIDE SEQUENCE [LARGE SCALE GENOMIC DNA]</scope>
    <source>
        <strain evidence="1 2">AD002</strain>
    </source>
</reference>
<protein>
    <submittedName>
        <fullName evidence="1">Uncharacterized protein</fullName>
    </submittedName>
</protein>
<dbReference type="EMBL" id="RBNJ01001720">
    <property type="protein sequence ID" value="RUS32849.1"/>
    <property type="molecule type" value="Genomic_DNA"/>
</dbReference>
<sequence>MTHILISHRRVVAYAGQIGNMDFLAVIGEGRRLAGAQEVEREIPEACFNMQGFHHHNFPSFPFF</sequence>
<dbReference type="AlphaFoldDB" id="A0A433QSU4"/>
<evidence type="ECO:0000313" key="1">
    <source>
        <dbReference type="EMBL" id="RUS32849.1"/>
    </source>
</evidence>
<comment type="caution">
    <text evidence="1">The sequence shown here is derived from an EMBL/GenBank/DDBJ whole genome shotgun (WGS) entry which is preliminary data.</text>
</comment>
<accession>A0A433QSU4</accession>
<evidence type="ECO:0000313" key="2">
    <source>
        <dbReference type="Proteomes" id="UP000274822"/>
    </source>
</evidence>
<gene>
    <name evidence="1" type="ORF">BC938DRAFT_474077</name>
</gene>
<proteinExistence type="predicted"/>